<accession>A0ABW1EC46</accession>
<feature type="transmembrane region" description="Helical" evidence="1">
    <location>
        <begin position="55"/>
        <end position="75"/>
    </location>
</feature>
<dbReference type="EMBL" id="JBHSPH010000001">
    <property type="protein sequence ID" value="MFC5860800.1"/>
    <property type="molecule type" value="Genomic_DNA"/>
</dbReference>
<protein>
    <submittedName>
        <fullName evidence="2">Uncharacterized protein</fullName>
    </submittedName>
</protein>
<feature type="transmembrane region" description="Helical" evidence="1">
    <location>
        <begin position="16"/>
        <end position="35"/>
    </location>
</feature>
<keyword evidence="1" id="KW-1133">Transmembrane helix</keyword>
<proteinExistence type="predicted"/>
<gene>
    <name evidence="2" type="ORF">ACFPT7_00680</name>
</gene>
<keyword evidence="3" id="KW-1185">Reference proteome</keyword>
<organism evidence="2 3">
    <name type="scientific">Acidicapsa dinghuensis</name>
    <dbReference type="NCBI Taxonomy" id="2218256"/>
    <lineage>
        <taxon>Bacteria</taxon>
        <taxon>Pseudomonadati</taxon>
        <taxon>Acidobacteriota</taxon>
        <taxon>Terriglobia</taxon>
        <taxon>Terriglobales</taxon>
        <taxon>Acidobacteriaceae</taxon>
        <taxon>Acidicapsa</taxon>
    </lineage>
</organism>
<dbReference type="Proteomes" id="UP001596091">
    <property type="component" value="Unassembled WGS sequence"/>
</dbReference>
<name>A0ABW1EC46_9BACT</name>
<dbReference type="RefSeq" id="WP_263335081.1">
    <property type="nucleotide sequence ID" value="NZ_JAGSYH010000002.1"/>
</dbReference>
<keyword evidence="1" id="KW-0812">Transmembrane</keyword>
<evidence type="ECO:0000313" key="2">
    <source>
        <dbReference type="EMBL" id="MFC5860800.1"/>
    </source>
</evidence>
<sequence length="93" mass="10596">MSDDEALKKRSAMGPIWWRLIVGVLLILDVVRVQFFPDPNVPEYLKPDNATQRMGMEVSYVLIAALGVWLVYSGLTKRRNARMRASNSDDSKQ</sequence>
<keyword evidence="1" id="KW-0472">Membrane</keyword>
<evidence type="ECO:0000256" key="1">
    <source>
        <dbReference type="SAM" id="Phobius"/>
    </source>
</evidence>
<comment type="caution">
    <text evidence="2">The sequence shown here is derived from an EMBL/GenBank/DDBJ whole genome shotgun (WGS) entry which is preliminary data.</text>
</comment>
<evidence type="ECO:0000313" key="3">
    <source>
        <dbReference type="Proteomes" id="UP001596091"/>
    </source>
</evidence>
<reference evidence="3" key="1">
    <citation type="journal article" date="2019" name="Int. J. Syst. Evol. Microbiol.">
        <title>The Global Catalogue of Microorganisms (GCM) 10K type strain sequencing project: providing services to taxonomists for standard genome sequencing and annotation.</title>
        <authorList>
            <consortium name="The Broad Institute Genomics Platform"/>
            <consortium name="The Broad Institute Genome Sequencing Center for Infectious Disease"/>
            <person name="Wu L."/>
            <person name="Ma J."/>
        </authorList>
    </citation>
    <scope>NUCLEOTIDE SEQUENCE [LARGE SCALE GENOMIC DNA]</scope>
    <source>
        <strain evidence="3">JCM 4087</strain>
    </source>
</reference>